<dbReference type="EMBL" id="CP000829">
    <property type="protein sequence ID" value="ACI60809.1"/>
    <property type="molecule type" value="Genomic_DNA"/>
</dbReference>
<accession>A0A0H3BZ88</accession>
<name>A0A0H3BZ88_STRPZ</name>
<dbReference type="Proteomes" id="UP000001039">
    <property type="component" value="Chromosome"/>
</dbReference>
<proteinExistence type="predicted"/>
<evidence type="ECO:0000313" key="2">
    <source>
        <dbReference type="Proteomes" id="UP000001039"/>
    </source>
</evidence>
<sequence length="72" mass="8501">MSFKTDCNTQSFVYFYSIHPVVIYKNKKSSSSLQKRSGYRNIIWLFFTNGMKAAFYDIIRKIEQNAEMMGLI</sequence>
<evidence type="ECO:0000313" key="1">
    <source>
        <dbReference type="EMBL" id="ACI60809.1"/>
    </source>
</evidence>
<dbReference type="AlphaFoldDB" id="A0A0H3BZ88"/>
<reference evidence="1 2" key="1">
    <citation type="journal article" date="2008" name="J. Bacteriol.">
        <title>Genome sequence of a nephritogenic and highly transformable M49 strain of Streptococcus pyogenes.</title>
        <authorList>
            <person name="McShan W.M."/>
            <person name="Ferretti J.J."/>
            <person name="Karasawa T."/>
            <person name="Suvorov A.N."/>
            <person name="Lin S."/>
            <person name="Qin B."/>
            <person name="Jia H."/>
            <person name="Kenton S."/>
            <person name="Najar F."/>
            <person name="Wu H."/>
            <person name="Scott J."/>
            <person name="Roe B.A."/>
            <person name="Savic D.J."/>
        </authorList>
    </citation>
    <scope>NUCLEOTIDE SEQUENCE [LARGE SCALE GENOMIC DNA]</scope>
    <source>
        <strain evidence="1 2">NZ131</strain>
    </source>
</reference>
<protein>
    <submittedName>
        <fullName evidence="1">Uncharacterized protein</fullName>
    </submittedName>
</protein>
<organism evidence="1 2">
    <name type="scientific">Streptococcus pyogenes serotype M49 (strain NZ131)</name>
    <dbReference type="NCBI Taxonomy" id="471876"/>
    <lineage>
        <taxon>Bacteria</taxon>
        <taxon>Bacillati</taxon>
        <taxon>Bacillota</taxon>
        <taxon>Bacilli</taxon>
        <taxon>Lactobacillales</taxon>
        <taxon>Streptococcaceae</taxon>
        <taxon>Streptococcus</taxon>
    </lineage>
</organism>
<dbReference type="KEGG" id="soz:Spy49_0479"/>
<gene>
    <name evidence="1" type="ordered locus">Spy49_0479</name>
</gene>
<dbReference type="HOGENOM" id="CLU_201975_0_0_9"/>